<evidence type="ECO:0000256" key="1">
    <source>
        <dbReference type="SAM" id="MobiDB-lite"/>
    </source>
</evidence>
<dbReference type="AlphaFoldDB" id="A0A8I1A011"/>
<dbReference type="Pfam" id="PF13519">
    <property type="entry name" value="VWA_2"/>
    <property type="match status" value="1"/>
</dbReference>
<dbReference type="CDD" id="cd00198">
    <property type="entry name" value="vWFA"/>
    <property type="match status" value="1"/>
</dbReference>
<evidence type="ECO:0000259" key="2">
    <source>
        <dbReference type="SMART" id="SM00327"/>
    </source>
</evidence>
<dbReference type="InterPro" id="IPR036465">
    <property type="entry name" value="vWFA_dom_sf"/>
</dbReference>
<sequence>MIHNPRYGPYDGGPDPLAPPVDLRDALAAIGDDVLSGTSPRHALRELLRRGNRDMRGLDDLAAQANRRRRELLRRNNLDGTLDEVRKLLDKAVLEERKELARALDDDARFNEMRIEELPPSTAQAVQDLADYNWRSEQARADYEKIRDLLGREVLDQRFSGMKQALEGATDEDREQIRQMLADLNQLLDAHSRGVDTPEQFAEFMDKHGQYFPDNPRNVDELLDSLAQRAAAAQRLRNSLSQEQRDELDALAQQAFGDPSLMSELSQLDQFLQAARPGEDWEGSQQFRGDNGMGLGEGTGALQDIAELESLADQLSQQYAGAALDDIDPELLARQLGDEAAADARTLADLEKALQEQGFFDRAPDGQWRLSPKAMRQLGQTALRDVAGQLSSRTGQRDTRRAGAMGEPTGASREWEFGDTEPWDVTRTVTNAVLRDPGRMPVRLSVVDVEVAETEQRSQAAVALLVDTSFSMVMEDRWVPMKRTALALNHLVTTRFRSDELQLIAFGRHAHVLSPSELAGLDGAWDQGTNLHHALLLAARHLRRHSNAQPVVLIVTDGEPTAHLEADGEARFDYPPSARTLGLTVRALDAVARLGAKVTFFRLGEDPGLARVVDRMAHRVGGRVIAPDLDGLGAAVVSDYMRGRR</sequence>
<name>A0A8I1A011_RHOER</name>
<evidence type="ECO:0000313" key="4">
    <source>
        <dbReference type="Proteomes" id="UP000627573"/>
    </source>
</evidence>
<dbReference type="Gene3D" id="3.40.50.410">
    <property type="entry name" value="von Willebrand factor, type A domain"/>
    <property type="match status" value="1"/>
</dbReference>
<evidence type="ECO:0000313" key="3">
    <source>
        <dbReference type="EMBL" id="MBH5146152.1"/>
    </source>
</evidence>
<organism evidence="3 4">
    <name type="scientific">Rhodococcus erythropolis</name>
    <name type="common">Arthrobacter picolinophilus</name>
    <dbReference type="NCBI Taxonomy" id="1833"/>
    <lineage>
        <taxon>Bacteria</taxon>
        <taxon>Bacillati</taxon>
        <taxon>Actinomycetota</taxon>
        <taxon>Actinomycetes</taxon>
        <taxon>Mycobacteriales</taxon>
        <taxon>Nocardiaceae</taxon>
        <taxon>Rhodococcus</taxon>
        <taxon>Rhodococcus erythropolis group</taxon>
    </lineage>
</organism>
<feature type="domain" description="VWFA" evidence="2">
    <location>
        <begin position="459"/>
        <end position="641"/>
    </location>
</feature>
<dbReference type="SUPFAM" id="SSF53300">
    <property type="entry name" value="vWA-like"/>
    <property type="match status" value="1"/>
</dbReference>
<gene>
    <name evidence="3" type="ORF">I3517_26465</name>
</gene>
<dbReference type="RefSeq" id="WP_084325277.1">
    <property type="nucleotide sequence ID" value="NZ_JAECSB010000085.1"/>
</dbReference>
<comment type="caution">
    <text evidence="3">The sequence shown here is derived from an EMBL/GenBank/DDBJ whole genome shotgun (WGS) entry which is preliminary data.</text>
</comment>
<keyword evidence="4" id="KW-1185">Reference proteome</keyword>
<dbReference type="EMBL" id="JAECSB010000085">
    <property type="protein sequence ID" value="MBH5146152.1"/>
    <property type="molecule type" value="Genomic_DNA"/>
</dbReference>
<dbReference type="InterPro" id="IPR002035">
    <property type="entry name" value="VWF_A"/>
</dbReference>
<reference evidence="3 4" key="1">
    <citation type="submission" date="2020-12" db="EMBL/GenBank/DDBJ databases">
        <title>Draft genome sequence of furan degrading bacterial strain FUR100.</title>
        <authorList>
            <person name="Woiski C."/>
        </authorList>
    </citation>
    <scope>NUCLEOTIDE SEQUENCE [LARGE SCALE GENOMIC DNA]</scope>
    <source>
        <strain evidence="3 4">FUR100</strain>
    </source>
</reference>
<feature type="region of interest" description="Disordered" evidence="1">
    <location>
        <begin position="388"/>
        <end position="416"/>
    </location>
</feature>
<accession>A0A8I1A011</accession>
<protein>
    <submittedName>
        <fullName evidence="3">VWA domain-containing protein</fullName>
    </submittedName>
</protein>
<dbReference type="SMART" id="SM00327">
    <property type="entry name" value="VWA"/>
    <property type="match status" value="1"/>
</dbReference>
<proteinExistence type="predicted"/>
<dbReference type="Proteomes" id="UP000627573">
    <property type="component" value="Unassembled WGS sequence"/>
</dbReference>